<gene>
    <name evidence="1" type="ORF">SAMN05661091_0882</name>
</gene>
<name>A0A1X7GNZ7_9BACL</name>
<dbReference type="STRING" id="1313296.SAMN05661091_0882"/>
<evidence type="ECO:0000313" key="1">
    <source>
        <dbReference type="EMBL" id="SMF72539.1"/>
    </source>
</evidence>
<protein>
    <submittedName>
        <fullName evidence="1">Uncharacterized protein</fullName>
    </submittedName>
</protein>
<dbReference type="RefSeq" id="WP_208917928.1">
    <property type="nucleotide sequence ID" value="NZ_LT840184.1"/>
</dbReference>
<accession>A0A1X7GNZ7</accession>
<sequence>MHIVYQPENVKVGRVTEILSRRDTDREYQHIVDMGDDALMIYPDNIPGMVPVLKIHLDEGLFYDYYVPETIEAQVSDIQQENAELKQAIAELTMMIAMPTP</sequence>
<keyword evidence="2" id="KW-1185">Reference proteome</keyword>
<dbReference type="EMBL" id="LT840184">
    <property type="protein sequence ID" value="SMF72539.1"/>
    <property type="molecule type" value="Genomic_DNA"/>
</dbReference>
<reference evidence="1 2" key="1">
    <citation type="submission" date="2017-04" db="EMBL/GenBank/DDBJ databases">
        <authorList>
            <person name="Afonso C.L."/>
            <person name="Miller P.J."/>
            <person name="Scott M.A."/>
            <person name="Spackman E."/>
            <person name="Goraichik I."/>
            <person name="Dimitrov K.M."/>
            <person name="Suarez D.L."/>
            <person name="Swayne D.E."/>
        </authorList>
    </citation>
    <scope>NUCLEOTIDE SEQUENCE [LARGE SCALE GENOMIC DNA]</scope>
    <source>
        <strain evidence="1 2">N3/975</strain>
    </source>
</reference>
<organism evidence="1 2">
    <name type="scientific">Paenibacillus uliginis N3/975</name>
    <dbReference type="NCBI Taxonomy" id="1313296"/>
    <lineage>
        <taxon>Bacteria</taxon>
        <taxon>Bacillati</taxon>
        <taxon>Bacillota</taxon>
        <taxon>Bacilli</taxon>
        <taxon>Bacillales</taxon>
        <taxon>Paenibacillaceae</taxon>
        <taxon>Paenibacillus</taxon>
    </lineage>
</organism>
<proteinExistence type="predicted"/>
<dbReference type="AlphaFoldDB" id="A0A1X7GNZ7"/>
<evidence type="ECO:0000313" key="2">
    <source>
        <dbReference type="Proteomes" id="UP000192940"/>
    </source>
</evidence>
<dbReference type="Proteomes" id="UP000192940">
    <property type="component" value="Chromosome I"/>
</dbReference>